<sequence length="108" mass="11883">MPLHGGIHIKDLAALTPVIIEASYKGDHFKFAKIARIFGGITADDLASKIRTLLKNLDLDVKLSDLGIEEKDIPWMAENCMKVSAASIANNPVVFTQEEIAEIYKKAM</sequence>
<dbReference type="RefSeq" id="WP_055224433.1">
    <property type="nucleotide sequence ID" value="NZ_BLYL01000013.1"/>
</dbReference>
<evidence type="ECO:0000313" key="2">
    <source>
        <dbReference type="EMBL" id="GFO95058.1"/>
    </source>
</evidence>
<evidence type="ECO:0000259" key="1">
    <source>
        <dbReference type="Pfam" id="PF25137"/>
    </source>
</evidence>
<dbReference type="Gene3D" id="1.20.1090.10">
    <property type="entry name" value="Dehydroquinate synthase-like - alpha domain"/>
    <property type="match status" value="1"/>
</dbReference>
<evidence type="ECO:0000313" key="3">
    <source>
        <dbReference type="Proteomes" id="UP000660047"/>
    </source>
</evidence>
<feature type="domain" description="Fe-containing alcohol dehydrogenase-like C-terminal" evidence="1">
    <location>
        <begin position="8"/>
        <end position="108"/>
    </location>
</feature>
<dbReference type="SUPFAM" id="SSF56796">
    <property type="entry name" value="Dehydroquinate synthase-like"/>
    <property type="match status" value="1"/>
</dbReference>
<dbReference type="Pfam" id="PF25137">
    <property type="entry name" value="ADH_Fe_C"/>
    <property type="match status" value="1"/>
</dbReference>
<name>A0AAI9NYR3_9FIRM</name>
<proteinExistence type="predicted"/>
<protein>
    <recommendedName>
        <fullName evidence="1">Fe-containing alcohol dehydrogenase-like C-terminal domain-containing protein</fullName>
    </recommendedName>
</protein>
<dbReference type="EMBL" id="BLYL01000013">
    <property type="protein sequence ID" value="GFO95058.1"/>
    <property type="molecule type" value="Genomic_DNA"/>
</dbReference>
<reference evidence="2" key="1">
    <citation type="submission" date="2020-06" db="EMBL/GenBank/DDBJ databases">
        <title>Characterization of fructooligosaccharide metabolism and fructooligosaccharide-degrading enzymes in human commensal butyrate producers.</title>
        <authorList>
            <person name="Tanno H."/>
            <person name="Fujii T."/>
            <person name="Hirano K."/>
            <person name="Maeno S."/>
            <person name="Tonozuka T."/>
            <person name="Sakamoto M."/>
            <person name="Ohkuma M."/>
            <person name="Tochio T."/>
            <person name="Endo A."/>
        </authorList>
    </citation>
    <scope>NUCLEOTIDE SEQUENCE</scope>
    <source>
        <strain evidence="2">JCM 31265</strain>
    </source>
</reference>
<gene>
    <name evidence="2" type="ORF">COEU31_21040</name>
</gene>
<comment type="caution">
    <text evidence="2">The sequence shown here is derived from an EMBL/GenBank/DDBJ whole genome shotgun (WGS) entry which is preliminary data.</text>
</comment>
<dbReference type="AlphaFoldDB" id="A0AAI9NYR3"/>
<dbReference type="Proteomes" id="UP000660047">
    <property type="component" value="Unassembled WGS sequence"/>
</dbReference>
<accession>A0AAI9NYR3</accession>
<dbReference type="InterPro" id="IPR056798">
    <property type="entry name" value="ADH_Fe_C"/>
</dbReference>
<organism evidence="2 3">
    <name type="scientific">Coprococcus eutactus</name>
    <dbReference type="NCBI Taxonomy" id="33043"/>
    <lineage>
        <taxon>Bacteria</taxon>
        <taxon>Bacillati</taxon>
        <taxon>Bacillota</taxon>
        <taxon>Clostridia</taxon>
        <taxon>Lachnospirales</taxon>
        <taxon>Lachnospiraceae</taxon>
        <taxon>Coprococcus</taxon>
    </lineage>
</organism>